<evidence type="ECO:0000313" key="2">
    <source>
        <dbReference type="EMBL" id="KUJ08416.1"/>
    </source>
</evidence>
<feature type="compositionally biased region" description="Basic and acidic residues" evidence="1">
    <location>
        <begin position="177"/>
        <end position="194"/>
    </location>
</feature>
<dbReference type="Proteomes" id="UP000070700">
    <property type="component" value="Unassembled WGS sequence"/>
</dbReference>
<dbReference type="RefSeq" id="XP_018062771.1">
    <property type="nucleotide sequence ID" value="XM_018220758.1"/>
</dbReference>
<evidence type="ECO:0000256" key="1">
    <source>
        <dbReference type="SAM" id="MobiDB-lite"/>
    </source>
</evidence>
<proteinExistence type="predicted"/>
<feature type="compositionally biased region" description="Basic and acidic residues" evidence="1">
    <location>
        <begin position="333"/>
        <end position="345"/>
    </location>
</feature>
<feature type="region of interest" description="Disordered" evidence="1">
    <location>
        <begin position="177"/>
        <end position="357"/>
    </location>
</feature>
<feature type="compositionally biased region" description="Basic and acidic residues" evidence="1">
    <location>
        <begin position="271"/>
        <end position="280"/>
    </location>
</feature>
<gene>
    <name evidence="2" type="ORF">LY89DRAFT_741786</name>
</gene>
<sequence length="468" mass="53212">MCNITFSQELWALIITFSKYHFDRQDPEFLRAIEDCKMEYPLWQSTSLDKSNRFEVRRFVERTSELPLKFPLEVIMAYPEQRFKFYQEILYWINRGPNHLRKDHSIAWVHIMQEEIPEVVVVGEELVGDDNDDEDSEWEGEVLQEHLGPEGIEEYTKMALNEGHTDNEHHWYDLRPEDLNRSNSHHEEGSVTHEEEVEEYIMTVSRGKAMNTPEPVGNYRSPRVESTVDLSDEESLFEDEGISQEDELEVDRNPAKRAATSIAPELATLDDFPHLEKPEGPSDEGYSLEVGESSQEEEEEEEDEYVVPAKRRKTKTGPKPATPNSTAHNHSSTAHEDASASHDHSSPTTGPPPRAIRIQTSRGGAWALPAPSPTAGIPSRAELSKAELRERMKFPRCTRCIAAGKWCDRLIGTNSKCNQCLVARDPNVVCEAEKIKASKCHPGAIHGRDKSGEPKRENTTTKGKKRKA</sequence>
<dbReference type="KEGG" id="psco:LY89DRAFT_741786"/>
<dbReference type="InParanoid" id="A0A132B7N4"/>
<reference evidence="2 3" key="1">
    <citation type="submission" date="2015-10" db="EMBL/GenBank/DDBJ databases">
        <title>Full genome of DAOMC 229536 Phialocephala scopiformis, a fungal endophyte of spruce producing the potent anti-insectan compound rugulosin.</title>
        <authorList>
            <consortium name="DOE Joint Genome Institute"/>
            <person name="Walker A.K."/>
            <person name="Frasz S.L."/>
            <person name="Seifert K.A."/>
            <person name="Miller J.D."/>
            <person name="Mondo S.J."/>
            <person name="Labutti K."/>
            <person name="Lipzen A."/>
            <person name="Dockter R."/>
            <person name="Kennedy M."/>
            <person name="Grigoriev I.V."/>
            <person name="Spatafora J.W."/>
        </authorList>
    </citation>
    <scope>NUCLEOTIDE SEQUENCE [LARGE SCALE GENOMIC DNA]</scope>
    <source>
        <strain evidence="2 3">CBS 120377</strain>
    </source>
</reference>
<dbReference type="GeneID" id="28830484"/>
<dbReference type="EMBL" id="KQ947435">
    <property type="protein sequence ID" value="KUJ08416.1"/>
    <property type="molecule type" value="Genomic_DNA"/>
</dbReference>
<feature type="region of interest" description="Disordered" evidence="1">
    <location>
        <begin position="441"/>
        <end position="468"/>
    </location>
</feature>
<keyword evidence="3" id="KW-1185">Reference proteome</keyword>
<feature type="compositionally biased region" description="Basic and acidic residues" evidence="1">
    <location>
        <begin position="446"/>
        <end position="459"/>
    </location>
</feature>
<evidence type="ECO:0000313" key="3">
    <source>
        <dbReference type="Proteomes" id="UP000070700"/>
    </source>
</evidence>
<dbReference type="AlphaFoldDB" id="A0A132B7N4"/>
<organism evidence="2 3">
    <name type="scientific">Mollisia scopiformis</name>
    <name type="common">Conifer needle endophyte fungus</name>
    <name type="synonym">Phialocephala scopiformis</name>
    <dbReference type="NCBI Taxonomy" id="149040"/>
    <lineage>
        <taxon>Eukaryota</taxon>
        <taxon>Fungi</taxon>
        <taxon>Dikarya</taxon>
        <taxon>Ascomycota</taxon>
        <taxon>Pezizomycotina</taxon>
        <taxon>Leotiomycetes</taxon>
        <taxon>Helotiales</taxon>
        <taxon>Mollisiaceae</taxon>
        <taxon>Mollisia</taxon>
    </lineage>
</organism>
<protein>
    <submittedName>
        <fullName evidence="2">Uncharacterized protein</fullName>
    </submittedName>
</protein>
<name>A0A132B7N4_MOLSC</name>
<feature type="compositionally biased region" description="Acidic residues" evidence="1">
    <location>
        <begin position="294"/>
        <end position="305"/>
    </location>
</feature>
<accession>A0A132B7N4</accession>
<feature type="compositionally biased region" description="Acidic residues" evidence="1">
    <location>
        <begin position="230"/>
        <end position="249"/>
    </location>
</feature>